<sequence length="336" mass="38570">MKIKKETLAMITVLVIVATAFNHIKKSPVEDFLKSLDTEQVKKVQLPFDDLSRDIWHFLPGSMWPRAGIMLKELNQKQKEHAFTMLKQHLSDAGFKKVMGIIDLENVLAEMGQDKKMRDPEKYFVAIYGDPLQDKLWAWSFEGHHLSLNFTISGNEVSMTPRFLGANPAVIPSGSRKGQRTLAAEDDMGIELINSMSSEQRVKTIFSTRSYFEIVTSNSTEVGPLMPVGIAMRELNKVQQEHLKKLVYEYLSTMPEPLARERMEQIEKEDFDEIRFGWAGATELGKGHYYRIQGQTFLIEFDNTVGNANHIHTVWRDFDGDFGKDLIKEHYLDKSH</sequence>
<dbReference type="InterPro" id="IPR021889">
    <property type="entry name" value="DUF3500"/>
</dbReference>
<gene>
    <name evidence="1" type="ORF">AABB81_02860</name>
</gene>
<keyword evidence="2" id="KW-1185">Reference proteome</keyword>
<comment type="caution">
    <text evidence="1">The sequence shown here is derived from an EMBL/GenBank/DDBJ whole genome shotgun (WGS) entry which is preliminary data.</text>
</comment>
<dbReference type="RefSeq" id="WP_342158461.1">
    <property type="nucleotide sequence ID" value="NZ_JBCDNA010000001.1"/>
</dbReference>
<accession>A0ABU9KX97</accession>
<proteinExistence type="predicted"/>
<evidence type="ECO:0000313" key="1">
    <source>
        <dbReference type="EMBL" id="MEL4454819.1"/>
    </source>
</evidence>
<dbReference type="EMBL" id="JBCDNA010000001">
    <property type="protein sequence ID" value="MEL4454819.1"/>
    <property type="molecule type" value="Genomic_DNA"/>
</dbReference>
<reference evidence="1 2" key="1">
    <citation type="submission" date="2024-04" db="EMBL/GenBank/DDBJ databases">
        <title>whole genome sequencing of Lutimonas vermicola strain IMCC1616.</title>
        <authorList>
            <person name="Bae S.S."/>
        </authorList>
    </citation>
    <scope>NUCLEOTIDE SEQUENCE [LARGE SCALE GENOMIC DNA]</scope>
    <source>
        <strain evidence="1 2">IMCC1616</strain>
    </source>
</reference>
<dbReference type="PANTHER" id="PTHR37489">
    <property type="entry name" value="DUF3500 DOMAIN-CONTAINING PROTEIN"/>
    <property type="match status" value="1"/>
</dbReference>
<dbReference type="Proteomes" id="UP001474120">
    <property type="component" value="Unassembled WGS sequence"/>
</dbReference>
<name>A0ABU9KX97_9FLAO</name>
<organism evidence="1 2">
    <name type="scientific">Lutimonas vermicola</name>
    <dbReference type="NCBI Taxonomy" id="414288"/>
    <lineage>
        <taxon>Bacteria</taxon>
        <taxon>Pseudomonadati</taxon>
        <taxon>Bacteroidota</taxon>
        <taxon>Flavobacteriia</taxon>
        <taxon>Flavobacteriales</taxon>
        <taxon>Flavobacteriaceae</taxon>
        <taxon>Lutimonas</taxon>
    </lineage>
</organism>
<evidence type="ECO:0000313" key="2">
    <source>
        <dbReference type="Proteomes" id="UP001474120"/>
    </source>
</evidence>
<dbReference type="PANTHER" id="PTHR37489:SF1">
    <property type="entry name" value="DUF3500 DOMAIN-CONTAINING PROTEIN"/>
    <property type="match status" value="1"/>
</dbReference>
<protein>
    <submittedName>
        <fullName evidence="1">DUF3500 domain-containing protein</fullName>
    </submittedName>
</protein>
<dbReference type="Pfam" id="PF12006">
    <property type="entry name" value="DUF3500"/>
    <property type="match status" value="1"/>
</dbReference>